<dbReference type="Pfam" id="PF08448">
    <property type="entry name" value="PAS_4"/>
    <property type="match status" value="2"/>
</dbReference>
<feature type="domain" description="PAC" evidence="9">
    <location>
        <begin position="258"/>
        <end position="313"/>
    </location>
</feature>
<keyword evidence="5" id="KW-0418">Kinase</keyword>
<dbReference type="InterPro" id="IPR036890">
    <property type="entry name" value="HATPase_C_sf"/>
</dbReference>
<keyword evidence="4" id="KW-0808">Transferase</keyword>
<feature type="coiled-coil region" evidence="7">
    <location>
        <begin position="163"/>
        <end position="190"/>
    </location>
</feature>
<dbReference type="PANTHER" id="PTHR42878">
    <property type="entry name" value="TWO-COMPONENT HISTIDINE KINASE"/>
    <property type="match status" value="1"/>
</dbReference>
<dbReference type="Gene3D" id="1.10.287.130">
    <property type="match status" value="1"/>
</dbReference>
<dbReference type="SMART" id="SM00388">
    <property type="entry name" value="HisKA"/>
    <property type="match status" value="1"/>
</dbReference>
<dbReference type="EMBL" id="JANCLU010000007">
    <property type="protein sequence ID" value="MCP8938636.1"/>
    <property type="molecule type" value="Genomic_DNA"/>
</dbReference>
<gene>
    <name evidence="10" type="ORF">NK718_08935</name>
</gene>
<dbReference type="Gene3D" id="3.30.565.10">
    <property type="entry name" value="Histidine kinase-like ATPase, C-terminal domain"/>
    <property type="match status" value="1"/>
</dbReference>
<dbReference type="SUPFAM" id="SSF55874">
    <property type="entry name" value="ATPase domain of HSP90 chaperone/DNA topoisomerase II/histidine kinase"/>
    <property type="match status" value="1"/>
</dbReference>
<dbReference type="SMART" id="SM00091">
    <property type="entry name" value="PAS"/>
    <property type="match status" value="2"/>
</dbReference>
<evidence type="ECO:0000256" key="3">
    <source>
        <dbReference type="ARBA" id="ARBA00022553"/>
    </source>
</evidence>
<dbReference type="InterPro" id="IPR013656">
    <property type="entry name" value="PAS_4"/>
</dbReference>
<dbReference type="SUPFAM" id="SSF55785">
    <property type="entry name" value="PYP-like sensor domain (PAS domain)"/>
    <property type="match status" value="2"/>
</dbReference>
<dbReference type="PRINTS" id="PR00344">
    <property type="entry name" value="BCTRLSENSOR"/>
</dbReference>
<name>A0ABT1LC37_9HYPH</name>
<dbReference type="InterPro" id="IPR035965">
    <property type="entry name" value="PAS-like_dom_sf"/>
</dbReference>
<keyword evidence="3" id="KW-0597">Phosphoprotein</keyword>
<dbReference type="InterPro" id="IPR036097">
    <property type="entry name" value="HisK_dim/P_sf"/>
</dbReference>
<evidence type="ECO:0000256" key="7">
    <source>
        <dbReference type="SAM" id="Coils"/>
    </source>
</evidence>
<dbReference type="InterPro" id="IPR004358">
    <property type="entry name" value="Sig_transdc_His_kin-like_C"/>
</dbReference>
<comment type="caution">
    <text evidence="10">The sequence shown here is derived from an EMBL/GenBank/DDBJ whole genome shotgun (WGS) entry which is preliminary data.</text>
</comment>
<dbReference type="InterPro" id="IPR000014">
    <property type="entry name" value="PAS"/>
</dbReference>
<dbReference type="Proteomes" id="UP001205890">
    <property type="component" value="Unassembled WGS sequence"/>
</dbReference>
<comment type="catalytic activity">
    <reaction evidence="1">
        <text>ATP + protein L-histidine = ADP + protein N-phospho-L-histidine.</text>
        <dbReference type="EC" id="2.7.13.3"/>
    </reaction>
</comment>
<evidence type="ECO:0000256" key="1">
    <source>
        <dbReference type="ARBA" id="ARBA00000085"/>
    </source>
</evidence>
<proteinExistence type="predicted"/>
<dbReference type="InterPro" id="IPR000700">
    <property type="entry name" value="PAS-assoc_C"/>
</dbReference>
<dbReference type="RefSeq" id="WP_254740766.1">
    <property type="nucleotide sequence ID" value="NZ_JANCLU010000007.1"/>
</dbReference>
<reference evidence="10 11" key="1">
    <citation type="submission" date="2022-07" db="EMBL/GenBank/DDBJ databases">
        <authorList>
            <person name="Li W.-J."/>
            <person name="Deng Q.-Q."/>
        </authorList>
    </citation>
    <scope>NUCLEOTIDE SEQUENCE [LARGE SCALE GENOMIC DNA]</scope>
    <source>
        <strain evidence="10 11">SYSU M60028</strain>
    </source>
</reference>
<dbReference type="Gene3D" id="3.30.450.20">
    <property type="entry name" value="PAS domain"/>
    <property type="match status" value="2"/>
</dbReference>
<evidence type="ECO:0000256" key="6">
    <source>
        <dbReference type="ARBA" id="ARBA00023136"/>
    </source>
</evidence>
<dbReference type="SUPFAM" id="SSF47384">
    <property type="entry name" value="Homodimeric domain of signal transducing histidine kinase"/>
    <property type="match status" value="1"/>
</dbReference>
<dbReference type="InterPro" id="IPR005467">
    <property type="entry name" value="His_kinase_dom"/>
</dbReference>
<evidence type="ECO:0000256" key="5">
    <source>
        <dbReference type="ARBA" id="ARBA00022777"/>
    </source>
</evidence>
<sequence>MQAKTGTAGLKDRPSPGPGALDYRILFDAAPSPYVVLTPDFTIVDANAAYCAATLRAREDVLGRNLFTAFPSGPDDPNGESVAQVRGSLERALHEKRVDHLPLVKYDIPAADGSGFEQRYWSATHTPILAEDGSVAFLLQLTVNVTDLHRQRGGDAKGDDSRAADLMRRANAVQQRNTMLEADRDRLRRLFEQAPGFMALLTGPDHVFEMANAAYGQIIGHREVVGLSVREALPEVVDQGLVDLLDQVLASGEPFIGNAMRVMLQQSPDGPLTESFLDFIYQPILDAEGQPAGIFVQGQDVTQRKQAEDALLRLTEHLEQRVMDRTGELQQARNALQAINRNLEGIVKARMADLHAANEEIQRFAYIISHDLRSPLVNIMGFTAELEAVRDSVARVLELAARHAPGEVTAELRQAVEEDLPEAIGFIRSSSERMDRLIKAILRLSREGRRVLTPELINLRNLLSSSIDAIAHQLDESGATLLIGDMPELTSDRLALEQVFGNLIENALKYLDPSRPGVIRVHGREDGPNVVISVEDNGRGIEERDFERIFDLFRRAGAQDRPGEGIGLAHVRALVRRLGGSISVTSAIGAGSTFEVTLPKVLATSSEFA</sequence>
<dbReference type="InterPro" id="IPR050351">
    <property type="entry name" value="BphY/WalK/GraS-like"/>
</dbReference>
<keyword evidence="11" id="KW-1185">Reference proteome</keyword>
<organism evidence="10 11">
    <name type="scientific">Alsobacter ponti</name>
    <dbReference type="NCBI Taxonomy" id="2962936"/>
    <lineage>
        <taxon>Bacteria</taxon>
        <taxon>Pseudomonadati</taxon>
        <taxon>Pseudomonadota</taxon>
        <taxon>Alphaproteobacteria</taxon>
        <taxon>Hyphomicrobiales</taxon>
        <taxon>Alsobacteraceae</taxon>
        <taxon>Alsobacter</taxon>
    </lineage>
</organism>
<evidence type="ECO:0000256" key="2">
    <source>
        <dbReference type="ARBA" id="ARBA00012438"/>
    </source>
</evidence>
<dbReference type="InterPro" id="IPR003594">
    <property type="entry name" value="HATPase_dom"/>
</dbReference>
<dbReference type="CDD" id="cd00075">
    <property type="entry name" value="HATPase"/>
    <property type="match status" value="1"/>
</dbReference>
<dbReference type="SMART" id="SM00387">
    <property type="entry name" value="HATPase_c"/>
    <property type="match status" value="1"/>
</dbReference>
<dbReference type="CDD" id="cd00082">
    <property type="entry name" value="HisKA"/>
    <property type="match status" value="1"/>
</dbReference>
<dbReference type="PROSITE" id="PS50113">
    <property type="entry name" value="PAC"/>
    <property type="match status" value="1"/>
</dbReference>
<evidence type="ECO:0000313" key="11">
    <source>
        <dbReference type="Proteomes" id="UP001205890"/>
    </source>
</evidence>
<protein>
    <recommendedName>
        <fullName evidence="2">histidine kinase</fullName>
        <ecNumber evidence="2">2.7.13.3</ecNumber>
    </recommendedName>
</protein>
<accession>A0ABT1LC37</accession>
<evidence type="ECO:0000259" key="9">
    <source>
        <dbReference type="PROSITE" id="PS50113"/>
    </source>
</evidence>
<dbReference type="PROSITE" id="PS50109">
    <property type="entry name" value="HIS_KIN"/>
    <property type="match status" value="1"/>
</dbReference>
<evidence type="ECO:0000256" key="4">
    <source>
        <dbReference type="ARBA" id="ARBA00022679"/>
    </source>
</evidence>
<dbReference type="EC" id="2.7.13.3" evidence="2"/>
<dbReference type="InterPro" id="IPR003661">
    <property type="entry name" value="HisK_dim/P_dom"/>
</dbReference>
<evidence type="ECO:0000259" key="8">
    <source>
        <dbReference type="PROSITE" id="PS50109"/>
    </source>
</evidence>
<dbReference type="Pfam" id="PF02518">
    <property type="entry name" value="HATPase_c"/>
    <property type="match status" value="1"/>
</dbReference>
<dbReference type="NCBIfam" id="TIGR00229">
    <property type="entry name" value="sensory_box"/>
    <property type="match status" value="1"/>
</dbReference>
<dbReference type="CDD" id="cd00130">
    <property type="entry name" value="PAS"/>
    <property type="match status" value="1"/>
</dbReference>
<feature type="domain" description="Histidine kinase" evidence="8">
    <location>
        <begin position="367"/>
        <end position="602"/>
    </location>
</feature>
<keyword evidence="6" id="KW-0472">Membrane</keyword>
<evidence type="ECO:0000313" key="10">
    <source>
        <dbReference type="EMBL" id="MCP8938636.1"/>
    </source>
</evidence>
<keyword evidence="7" id="KW-0175">Coiled coil</keyword>
<dbReference type="PANTHER" id="PTHR42878:SF15">
    <property type="entry name" value="BACTERIOPHYTOCHROME"/>
    <property type="match status" value="1"/>
</dbReference>